<keyword evidence="3" id="KW-1185">Reference proteome</keyword>
<dbReference type="RefSeq" id="WP_098467975.1">
    <property type="nucleotide sequence ID" value="NZ_PDJD01000001.1"/>
</dbReference>
<evidence type="ECO:0000313" key="3">
    <source>
        <dbReference type="Proteomes" id="UP000224915"/>
    </source>
</evidence>
<name>A0A2A9CWD1_9MICO</name>
<feature type="transmembrane region" description="Helical" evidence="1">
    <location>
        <begin position="60"/>
        <end position="81"/>
    </location>
</feature>
<keyword evidence="1" id="KW-0472">Membrane</keyword>
<dbReference type="AlphaFoldDB" id="A0A2A9CWD1"/>
<accession>A0A2A9CWD1</accession>
<feature type="transmembrane region" description="Helical" evidence="1">
    <location>
        <begin position="35"/>
        <end position="53"/>
    </location>
</feature>
<keyword evidence="1" id="KW-1133">Transmembrane helix</keyword>
<evidence type="ECO:0000313" key="2">
    <source>
        <dbReference type="EMBL" id="PFG18734.1"/>
    </source>
</evidence>
<feature type="transmembrane region" description="Helical" evidence="1">
    <location>
        <begin position="12"/>
        <end position="29"/>
    </location>
</feature>
<sequence>MVSPPHPHQNVLTWRWLWAACALAVGLFIAPSGWVAWLAGPAVIFLGLLGIGSRQRWAQLAIWIGLGLTIGAFAGLALHVAQADSLAVERGWSVHD</sequence>
<protein>
    <submittedName>
        <fullName evidence="2">Uncharacterized protein</fullName>
    </submittedName>
</protein>
<keyword evidence="1" id="KW-0812">Transmembrane</keyword>
<evidence type="ECO:0000256" key="1">
    <source>
        <dbReference type="SAM" id="Phobius"/>
    </source>
</evidence>
<organism evidence="2 3">
    <name type="scientific">Serinibacter salmoneus</name>
    <dbReference type="NCBI Taxonomy" id="556530"/>
    <lineage>
        <taxon>Bacteria</taxon>
        <taxon>Bacillati</taxon>
        <taxon>Actinomycetota</taxon>
        <taxon>Actinomycetes</taxon>
        <taxon>Micrococcales</taxon>
        <taxon>Beutenbergiaceae</taxon>
        <taxon>Serinibacter</taxon>
    </lineage>
</organism>
<reference evidence="2 3" key="1">
    <citation type="submission" date="2017-10" db="EMBL/GenBank/DDBJ databases">
        <title>Sequencing the genomes of 1000 actinobacteria strains.</title>
        <authorList>
            <person name="Klenk H.-P."/>
        </authorList>
    </citation>
    <scope>NUCLEOTIDE SEQUENCE [LARGE SCALE GENOMIC DNA]</scope>
    <source>
        <strain evidence="2 3">DSM 21801</strain>
    </source>
</reference>
<dbReference type="EMBL" id="PDJD01000001">
    <property type="protein sequence ID" value="PFG18734.1"/>
    <property type="molecule type" value="Genomic_DNA"/>
</dbReference>
<dbReference type="Proteomes" id="UP000224915">
    <property type="component" value="Unassembled WGS sequence"/>
</dbReference>
<gene>
    <name evidence="2" type="ORF">ATL40_0277</name>
</gene>
<comment type="caution">
    <text evidence="2">The sequence shown here is derived from an EMBL/GenBank/DDBJ whole genome shotgun (WGS) entry which is preliminary data.</text>
</comment>
<proteinExistence type="predicted"/>